<dbReference type="Proteomes" id="UP000499080">
    <property type="component" value="Unassembled WGS sequence"/>
</dbReference>
<evidence type="ECO:0000313" key="1">
    <source>
        <dbReference type="EMBL" id="GBM78618.1"/>
    </source>
</evidence>
<protein>
    <submittedName>
        <fullName evidence="1">Uncharacterized protein</fullName>
    </submittedName>
</protein>
<comment type="caution">
    <text evidence="1">The sequence shown here is derived from an EMBL/GenBank/DDBJ whole genome shotgun (WGS) entry which is preliminary data.</text>
</comment>
<evidence type="ECO:0000313" key="2">
    <source>
        <dbReference type="Proteomes" id="UP000499080"/>
    </source>
</evidence>
<reference evidence="1 2" key="1">
    <citation type="journal article" date="2019" name="Sci. Rep.">
        <title>Orb-weaving spider Araneus ventricosus genome elucidates the spidroin gene catalogue.</title>
        <authorList>
            <person name="Kono N."/>
            <person name="Nakamura H."/>
            <person name="Ohtoshi R."/>
            <person name="Moran D.A.P."/>
            <person name="Shinohara A."/>
            <person name="Yoshida Y."/>
            <person name="Fujiwara M."/>
            <person name="Mori M."/>
            <person name="Tomita M."/>
            <person name="Arakawa K."/>
        </authorList>
    </citation>
    <scope>NUCLEOTIDE SEQUENCE [LARGE SCALE GENOMIC DNA]</scope>
</reference>
<keyword evidence="2" id="KW-1185">Reference proteome</keyword>
<sequence>MPSFVQDLHNIRESCQGSFVLNSILALGRLVTFVPALLSPSLHTTGGRTFDPQLQIQFLSGQHWRRILGDIRCRIQSSPVLNQRSFSRPTWFQCQCKTV</sequence>
<dbReference type="AlphaFoldDB" id="A0A4Y2ILG1"/>
<gene>
    <name evidence="1" type="ORF">AVEN_94584_1</name>
</gene>
<organism evidence="1 2">
    <name type="scientific">Araneus ventricosus</name>
    <name type="common">Orbweaver spider</name>
    <name type="synonym">Epeira ventricosa</name>
    <dbReference type="NCBI Taxonomy" id="182803"/>
    <lineage>
        <taxon>Eukaryota</taxon>
        <taxon>Metazoa</taxon>
        <taxon>Ecdysozoa</taxon>
        <taxon>Arthropoda</taxon>
        <taxon>Chelicerata</taxon>
        <taxon>Arachnida</taxon>
        <taxon>Araneae</taxon>
        <taxon>Araneomorphae</taxon>
        <taxon>Entelegynae</taxon>
        <taxon>Araneoidea</taxon>
        <taxon>Araneidae</taxon>
        <taxon>Araneus</taxon>
    </lineage>
</organism>
<name>A0A4Y2ILG1_ARAVE</name>
<accession>A0A4Y2ILG1</accession>
<dbReference type="EMBL" id="BGPR01002766">
    <property type="protein sequence ID" value="GBM78618.1"/>
    <property type="molecule type" value="Genomic_DNA"/>
</dbReference>
<proteinExistence type="predicted"/>